<comment type="similarity">
    <text evidence="5">Belongs to the FMN-dependent alpha-hydroxy acid dehydrogenase family.</text>
</comment>
<accession>A0ABX7F9H4</accession>
<sequence>MDHHSRYLTVEDLRRRARARVPHFAFAYLDTATGTGAAARRNREALDRVRFMPSILHGEPTPDFETSFLGDSYALPLGMAPVGQSGLLWPGAERMLAGHARKARLPYCLSNVANAAPEEIGPLTGGKGWFQLYPPRDEAIRLDMLKRLRDNGFDTLVFTVDVPVAARREAQVRGGLVQPPRLTPRIFLQCLRTPAWSLARARAGMPRMETLMKYADDNTPRDPTKHVGYLLRTAPDWSYLGWLRKHWTGKLIVKGVLKPEDATRLESEGADSLWVSTHGGRQFDGAPAAIDCLPAVRAATALPILFDSGIEGGLDVLRAISLGADMVMLGRAWLYAVCALGEAGPAHLTELLHRDLIANIGQLSASRAEALRGHAIFANPHPLPE</sequence>
<dbReference type="PIRSF" id="PIRSF000138">
    <property type="entry name" value="Al-hdrx_acd_dh"/>
    <property type="match status" value="1"/>
</dbReference>
<dbReference type="SUPFAM" id="SSF51395">
    <property type="entry name" value="FMN-linked oxidoreductases"/>
    <property type="match status" value="1"/>
</dbReference>
<evidence type="ECO:0000313" key="7">
    <source>
        <dbReference type="EMBL" id="QRF67185.1"/>
    </source>
</evidence>
<comment type="cofactor">
    <cofactor evidence="1">
        <name>FMN</name>
        <dbReference type="ChEBI" id="CHEBI:58210"/>
    </cofactor>
</comment>
<dbReference type="Pfam" id="PF01070">
    <property type="entry name" value="FMN_dh"/>
    <property type="match status" value="1"/>
</dbReference>
<dbReference type="CDD" id="cd02809">
    <property type="entry name" value="alpha_hydroxyacid_oxid_FMN"/>
    <property type="match status" value="1"/>
</dbReference>
<name>A0ABX7F9H4_9RHOB</name>
<dbReference type="EMBL" id="CP047166">
    <property type="protein sequence ID" value="QRF67185.1"/>
    <property type="molecule type" value="Genomic_DNA"/>
</dbReference>
<dbReference type="PROSITE" id="PS51349">
    <property type="entry name" value="FMN_HYDROXY_ACID_DH_2"/>
    <property type="match status" value="1"/>
</dbReference>
<dbReference type="InterPro" id="IPR037396">
    <property type="entry name" value="FMN_HAD"/>
</dbReference>
<dbReference type="InterPro" id="IPR012133">
    <property type="entry name" value="Alpha-hydoxy_acid_DH_FMN"/>
</dbReference>
<dbReference type="Gene3D" id="3.20.20.70">
    <property type="entry name" value="Aldolase class I"/>
    <property type="match status" value="1"/>
</dbReference>
<evidence type="ECO:0000313" key="8">
    <source>
        <dbReference type="Proteomes" id="UP000596387"/>
    </source>
</evidence>
<evidence type="ECO:0000259" key="6">
    <source>
        <dbReference type="PROSITE" id="PS51349"/>
    </source>
</evidence>
<keyword evidence="8" id="KW-1185">Reference proteome</keyword>
<dbReference type="InterPro" id="IPR013785">
    <property type="entry name" value="Aldolase_TIM"/>
</dbReference>
<reference evidence="7 8" key="1">
    <citation type="submission" date="2019-12" db="EMBL/GenBank/DDBJ databases">
        <title>Complete Genome Sequence of a Quorum-Sensing Bacterium,Rhodobacteraceae bacterium C31, Isolated from a marine microalgae symbiotic bacteria.</title>
        <authorList>
            <person name="Zhang Y."/>
        </authorList>
    </citation>
    <scope>NUCLEOTIDE SEQUENCE [LARGE SCALE GENOMIC DNA]</scope>
    <source>
        <strain evidence="7 8">C31</strain>
    </source>
</reference>
<keyword evidence="2" id="KW-0285">Flavoprotein</keyword>
<organism evidence="7 8">
    <name type="scientific">Ponticoccus alexandrii</name>
    <dbReference type="NCBI Taxonomy" id="1943633"/>
    <lineage>
        <taxon>Bacteria</taxon>
        <taxon>Pseudomonadati</taxon>
        <taxon>Pseudomonadota</taxon>
        <taxon>Alphaproteobacteria</taxon>
        <taxon>Rhodobacterales</taxon>
        <taxon>Roseobacteraceae</taxon>
        <taxon>Ponticoccus</taxon>
    </lineage>
</organism>
<dbReference type="PANTHER" id="PTHR10578">
    <property type="entry name" value="S -2-HYDROXY-ACID OXIDASE-RELATED"/>
    <property type="match status" value="1"/>
</dbReference>
<evidence type="ECO:0000256" key="1">
    <source>
        <dbReference type="ARBA" id="ARBA00001917"/>
    </source>
</evidence>
<dbReference type="PANTHER" id="PTHR10578:SF107">
    <property type="entry name" value="2-HYDROXYACID OXIDASE 1"/>
    <property type="match status" value="1"/>
</dbReference>
<dbReference type="Proteomes" id="UP000596387">
    <property type="component" value="Chromosome"/>
</dbReference>
<proteinExistence type="inferred from homology"/>
<gene>
    <name evidence="7" type="ORF">GQA70_13225</name>
</gene>
<evidence type="ECO:0000256" key="4">
    <source>
        <dbReference type="ARBA" id="ARBA00023002"/>
    </source>
</evidence>
<keyword evidence="4" id="KW-0560">Oxidoreductase</keyword>
<feature type="domain" description="FMN hydroxy acid dehydrogenase" evidence="6">
    <location>
        <begin position="2"/>
        <end position="381"/>
    </location>
</feature>
<evidence type="ECO:0000256" key="5">
    <source>
        <dbReference type="ARBA" id="ARBA00024042"/>
    </source>
</evidence>
<evidence type="ECO:0000256" key="3">
    <source>
        <dbReference type="ARBA" id="ARBA00022643"/>
    </source>
</evidence>
<dbReference type="InterPro" id="IPR000262">
    <property type="entry name" value="FMN-dep_DH"/>
</dbReference>
<evidence type="ECO:0000256" key="2">
    <source>
        <dbReference type="ARBA" id="ARBA00022630"/>
    </source>
</evidence>
<dbReference type="RefSeq" id="WP_023850456.1">
    <property type="nucleotide sequence ID" value="NZ_CP047166.1"/>
</dbReference>
<keyword evidence="3" id="KW-0288">FMN</keyword>
<protein>
    <submittedName>
        <fullName evidence="7">Alpha-hydroxy-acid oxidizing protein</fullName>
    </submittedName>
</protein>